<gene>
    <name evidence="1" type="ORF">GGQ59_002233</name>
</gene>
<dbReference type="Proteomes" id="UP000563524">
    <property type="component" value="Unassembled WGS sequence"/>
</dbReference>
<comment type="caution">
    <text evidence="1">The sequence shown here is derived from an EMBL/GenBank/DDBJ whole genome shotgun (WGS) entry which is preliminary data.</text>
</comment>
<accession>A0A840I5L8</accession>
<keyword evidence="2" id="KW-1185">Reference proteome</keyword>
<dbReference type="InterPro" id="IPR029058">
    <property type="entry name" value="AB_hydrolase_fold"/>
</dbReference>
<dbReference type="Gene3D" id="3.40.50.1820">
    <property type="entry name" value="alpha/beta hydrolase"/>
    <property type="match status" value="1"/>
</dbReference>
<proteinExistence type="predicted"/>
<organism evidence="1 2">
    <name type="scientific">Parvularcula dongshanensis</name>
    <dbReference type="NCBI Taxonomy" id="1173995"/>
    <lineage>
        <taxon>Bacteria</taxon>
        <taxon>Pseudomonadati</taxon>
        <taxon>Pseudomonadota</taxon>
        <taxon>Alphaproteobacteria</taxon>
        <taxon>Parvularculales</taxon>
        <taxon>Parvularculaceae</taxon>
        <taxon>Parvularcula</taxon>
    </lineage>
</organism>
<dbReference type="RefSeq" id="WP_183818562.1">
    <property type="nucleotide sequence ID" value="NZ_JACHOB010000005.1"/>
</dbReference>
<evidence type="ECO:0000313" key="1">
    <source>
        <dbReference type="EMBL" id="MBB4659692.1"/>
    </source>
</evidence>
<dbReference type="PANTHER" id="PTHR48098:SF1">
    <property type="entry name" value="DIACYLGLYCEROL ACYLTRANSFERASE_MYCOLYLTRANSFERASE AG85A"/>
    <property type="match status" value="1"/>
</dbReference>
<protein>
    <submittedName>
        <fullName evidence="1">Enterochelin esterase-like enzyme</fullName>
    </submittedName>
</protein>
<dbReference type="GO" id="GO:0016747">
    <property type="term" value="F:acyltransferase activity, transferring groups other than amino-acyl groups"/>
    <property type="evidence" value="ECO:0007669"/>
    <property type="project" value="TreeGrafter"/>
</dbReference>
<reference evidence="1 2" key="1">
    <citation type="submission" date="2020-08" db="EMBL/GenBank/DDBJ databases">
        <title>Genomic Encyclopedia of Type Strains, Phase IV (KMG-IV): sequencing the most valuable type-strain genomes for metagenomic binning, comparative biology and taxonomic classification.</title>
        <authorList>
            <person name="Goeker M."/>
        </authorList>
    </citation>
    <scope>NUCLEOTIDE SEQUENCE [LARGE SCALE GENOMIC DNA]</scope>
    <source>
        <strain evidence="1 2">DSM 102850</strain>
    </source>
</reference>
<dbReference type="SUPFAM" id="SSF53474">
    <property type="entry name" value="alpha/beta-Hydrolases"/>
    <property type="match status" value="1"/>
</dbReference>
<dbReference type="PANTHER" id="PTHR48098">
    <property type="entry name" value="ENTEROCHELIN ESTERASE-RELATED"/>
    <property type="match status" value="1"/>
</dbReference>
<sequence length="332" mass="36186">MTGVCTAQDDAAGKVRTERLVVDSHAIAGNLEGNAAERDVIVYLPPSYDAEPERRFPVVYALHGYSIDNDIWTNEIDTPAGIEDAFANGTAQMIVVLPDSRTRHNGSMYSSSVTVGDWESFIADELVEKIDATYRTLAARESRGLAGHSMGGYGTIRIGMKRPDVFGALYSMSPCCLSARAQPPADLLERLEGVRTEKDAAALGFFERATLASAAAWSPDPNAPPFYLRLPVGENRTEVLARWAANAPIAMVDQYVPELRSYSAIAIDVGDKDGLRADAEILARDLQHRNIPATYEVYEGDHVSGVADRFERHVLPFFARHLVADAETAAVD</sequence>
<evidence type="ECO:0000313" key="2">
    <source>
        <dbReference type="Proteomes" id="UP000563524"/>
    </source>
</evidence>
<name>A0A840I5L8_9PROT</name>
<dbReference type="EMBL" id="JACHOB010000005">
    <property type="protein sequence ID" value="MBB4659692.1"/>
    <property type="molecule type" value="Genomic_DNA"/>
</dbReference>
<dbReference type="InterPro" id="IPR050583">
    <property type="entry name" value="Mycobacterial_A85_antigen"/>
</dbReference>
<dbReference type="AlphaFoldDB" id="A0A840I5L8"/>
<dbReference type="InterPro" id="IPR000801">
    <property type="entry name" value="Esterase-like"/>
</dbReference>
<dbReference type="Pfam" id="PF00756">
    <property type="entry name" value="Esterase"/>
    <property type="match status" value="1"/>
</dbReference>